<sequence length="367" mass="39542">MRLKYGSFVAHFLFLFAFLCSAIGMTIVDDVSDLLVYSTSGPAWWAANYHNGQGRYVNGLSYNQPGVLAHGFTWHETVGDGASVSLTFTGTRVNLTGTVCRIGWPTVVDFYIDGQYMSRFEHQPDVITNLSTSDTYLLYPMANFGNLEPARHTFRAVSVGAGTLFAVDFLAYEPRSTTSASSTTSSTSRSITSSLSSTSSSFTASRSTESHPAGDSQPVVATMDVPASDSRIVYSPPDTWDTYSNARRATSCLEGTVSSSTAGSYLTYNFTGTNIQVYTVSSPIGGNYSISIDGQDGGIYSSYDPSTDPSLCSSRPLYSTMGLSDAQHTLVLTVLDAAPGSTQDTVQFVGFRYVSRPAIYHLVLFKS</sequence>
<dbReference type="OrthoDB" id="3265734at2759"/>
<proteinExistence type="predicted"/>
<organism evidence="3 4">
    <name type="scientific">Serendipita vermifera MAFF 305830</name>
    <dbReference type="NCBI Taxonomy" id="933852"/>
    <lineage>
        <taxon>Eukaryota</taxon>
        <taxon>Fungi</taxon>
        <taxon>Dikarya</taxon>
        <taxon>Basidiomycota</taxon>
        <taxon>Agaricomycotina</taxon>
        <taxon>Agaricomycetes</taxon>
        <taxon>Sebacinales</taxon>
        <taxon>Serendipitaceae</taxon>
        <taxon>Serendipita</taxon>
    </lineage>
</organism>
<keyword evidence="2" id="KW-0732">Signal</keyword>
<name>A0A0C3BK26_SERVB</name>
<feature type="chain" id="PRO_5002175722" description="Carbohydrate-binding module family 35 protein" evidence="2">
    <location>
        <begin position="25"/>
        <end position="367"/>
    </location>
</feature>
<feature type="compositionally biased region" description="Low complexity" evidence="1">
    <location>
        <begin position="177"/>
        <end position="207"/>
    </location>
</feature>
<protein>
    <recommendedName>
        <fullName evidence="5">Carbohydrate-binding module family 35 protein</fullName>
    </recommendedName>
</protein>
<dbReference type="HOGENOM" id="CLU_064358_0_0_1"/>
<dbReference type="EMBL" id="KN824280">
    <property type="protein sequence ID" value="KIM32434.1"/>
    <property type="molecule type" value="Genomic_DNA"/>
</dbReference>
<evidence type="ECO:0000313" key="4">
    <source>
        <dbReference type="Proteomes" id="UP000054097"/>
    </source>
</evidence>
<keyword evidence="4" id="KW-1185">Reference proteome</keyword>
<dbReference type="Gene3D" id="2.60.120.260">
    <property type="entry name" value="Galactose-binding domain-like"/>
    <property type="match status" value="2"/>
</dbReference>
<accession>A0A0C3BK26</accession>
<reference evidence="3 4" key="1">
    <citation type="submission" date="2014-04" db="EMBL/GenBank/DDBJ databases">
        <authorList>
            <consortium name="DOE Joint Genome Institute"/>
            <person name="Kuo A."/>
            <person name="Zuccaro A."/>
            <person name="Kohler A."/>
            <person name="Nagy L.G."/>
            <person name="Floudas D."/>
            <person name="Copeland A."/>
            <person name="Barry K.W."/>
            <person name="Cichocki N."/>
            <person name="Veneault-Fourrey C."/>
            <person name="LaButti K."/>
            <person name="Lindquist E.A."/>
            <person name="Lipzen A."/>
            <person name="Lundell T."/>
            <person name="Morin E."/>
            <person name="Murat C."/>
            <person name="Sun H."/>
            <person name="Tunlid A."/>
            <person name="Henrissat B."/>
            <person name="Grigoriev I.V."/>
            <person name="Hibbett D.S."/>
            <person name="Martin F."/>
            <person name="Nordberg H.P."/>
            <person name="Cantor M.N."/>
            <person name="Hua S.X."/>
        </authorList>
    </citation>
    <scope>NUCLEOTIDE SEQUENCE [LARGE SCALE GENOMIC DNA]</scope>
    <source>
        <strain evidence="3 4">MAFF 305830</strain>
    </source>
</reference>
<evidence type="ECO:0000256" key="2">
    <source>
        <dbReference type="SAM" id="SignalP"/>
    </source>
</evidence>
<feature type="region of interest" description="Disordered" evidence="1">
    <location>
        <begin position="177"/>
        <end position="221"/>
    </location>
</feature>
<gene>
    <name evidence="3" type="ORF">M408DRAFT_218812</name>
</gene>
<dbReference type="Proteomes" id="UP000054097">
    <property type="component" value="Unassembled WGS sequence"/>
</dbReference>
<feature type="signal peptide" evidence="2">
    <location>
        <begin position="1"/>
        <end position="24"/>
    </location>
</feature>
<evidence type="ECO:0008006" key="5">
    <source>
        <dbReference type="Google" id="ProtNLM"/>
    </source>
</evidence>
<reference evidence="4" key="2">
    <citation type="submission" date="2015-01" db="EMBL/GenBank/DDBJ databases">
        <title>Evolutionary Origins and Diversification of the Mycorrhizal Mutualists.</title>
        <authorList>
            <consortium name="DOE Joint Genome Institute"/>
            <consortium name="Mycorrhizal Genomics Consortium"/>
            <person name="Kohler A."/>
            <person name="Kuo A."/>
            <person name="Nagy L.G."/>
            <person name="Floudas D."/>
            <person name="Copeland A."/>
            <person name="Barry K.W."/>
            <person name="Cichocki N."/>
            <person name="Veneault-Fourrey C."/>
            <person name="LaButti K."/>
            <person name="Lindquist E.A."/>
            <person name="Lipzen A."/>
            <person name="Lundell T."/>
            <person name="Morin E."/>
            <person name="Murat C."/>
            <person name="Riley R."/>
            <person name="Ohm R."/>
            <person name="Sun H."/>
            <person name="Tunlid A."/>
            <person name="Henrissat B."/>
            <person name="Grigoriev I.V."/>
            <person name="Hibbett D.S."/>
            <person name="Martin F."/>
        </authorList>
    </citation>
    <scope>NUCLEOTIDE SEQUENCE [LARGE SCALE GENOMIC DNA]</scope>
    <source>
        <strain evidence="4">MAFF 305830</strain>
    </source>
</reference>
<dbReference type="AlphaFoldDB" id="A0A0C3BK26"/>
<evidence type="ECO:0000313" key="3">
    <source>
        <dbReference type="EMBL" id="KIM32434.1"/>
    </source>
</evidence>
<evidence type="ECO:0000256" key="1">
    <source>
        <dbReference type="SAM" id="MobiDB-lite"/>
    </source>
</evidence>